<dbReference type="Proteomes" id="UP000001514">
    <property type="component" value="Unassembled WGS sequence"/>
</dbReference>
<organism evidence="14">
    <name type="scientific">Selaginella moellendorffii</name>
    <name type="common">Spikemoss</name>
    <dbReference type="NCBI Taxonomy" id="88036"/>
    <lineage>
        <taxon>Eukaryota</taxon>
        <taxon>Viridiplantae</taxon>
        <taxon>Streptophyta</taxon>
        <taxon>Embryophyta</taxon>
        <taxon>Tracheophyta</taxon>
        <taxon>Lycopodiopsida</taxon>
        <taxon>Selaginellales</taxon>
        <taxon>Selaginellaceae</taxon>
        <taxon>Selaginella</taxon>
    </lineage>
</organism>
<evidence type="ECO:0000313" key="14">
    <source>
        <dbReference type="Proteomes" id="UP000001514"/>
    </source>
</evidence>
<dbReference type="InterPro" id="IPR016040">
    <property type="entry name" value="NAD(P)-bd_dom"/>
</dbReference>
<keyword evidence="6" id="KW-0809">Transit peptide</keyword>
<evidence type="ECO:0000256" key="8">
    <source>
        <dbReference type="ARBA" id="ARBA00023171"/>
    </source>
</evidence>
<dbReference type="OrthoDB" id="419598at2759"/>
<evidence type="ECO:0000256" key="11">
    <source>
        <dbReference type="ARBA" id="ARBA00049498"/>
    </source>
</evidence>
<keyword evidence="5" id="KW-0521">NADP</keyword>
<evidence type="ECO:0000256" key="5">
    <source>
        <dbReference type="ARBA" id="ARBA00022857"/>
    </source>
</evidence>
<comment type="pathway">
    <text evidence="2">Porphyrin-containing compound metabolism; chlorophyll biosynthesis.</text>
</comment>
<reference evidence="13 14" key="1">
    <citation type="journal article" date="2011" name="Science">
        <title>The Selaginella genome identifies genetic changes associated with the evolution of vascular plants.</title>
        <authorList>
            <person name="Banks J.A."/>
            <person name="Nishiyama T."/>
            <person name="Hasebe M."/>
            <person name="Bowman J.L."/>
            <person name="Gribskov M."/>
            <person name="dePamphilis C."/>
            <person name="Albert V.A."/>
            <person name="Aono N."/>
            <person name="Aoyama T."/>
            <person name="Ambrose B.A."/>
            <person name="Ashton N.W."/>
            <person name="Axtell M.J."/>
            <person name="Barker E."/>
            <person name="Barker M.S."/>
            <person name="Bennetzen J.L."/>
            <person name="Bonawitz N.D."/>
            <person name="Chapple C."/>
            <person name="Cheng C."/>
            <person name="Correa L.G."/>
            <person name="Dacre M."/>
            <person name="DeBarry J."/>
            <person name="Dreyer I."/>
            <person name="Elias M."/>
            <person name="Engstrom E.M."/>
            <person name="Estelle M."/>
            <person name="Feng L."/>
            <person name="Finet C."/>
            <person name="Floyd S.K."/>
            <person name="Frommer W.B."/>
            <person name="Fujita T."/>
            <person name="Gramzow L."/>
            <person name="Gutensohn M."/>
            <person name="Harholt J."/>
            <person name="Hattori M."/>
            <person name="Heyl A."/>
            <person name="Hirai T."/>
            <person name="Hiwatashi Y."/>
            <person name="Ishikawa M."/>
            <person name="Iwata M."/>
            <person name="Karol K.G."/>
            <person name="Koehler B."/>
            <person name="Kolukisaoglu U."/>
            <person name="Kubo M."/>
            <person name="Kurata T."/>
            <person name="Lalonde S."/>
            <person name="Li K."/>
            <person name="Li Y."/>
            <person name="Litt A."/>
            <person name="Lyons E."/>
            <person name="Manning G."/>
            <person name="Maruyama T."/>
            <person name="Michael T.P."/>
            <person name="Mikami K."/>
            <person name="Miyazaki S."/>
            <person name="Morinaga S."/>
            <person name="Murata T."/>
            <person name="Mueller-Roeber B."/>
            <person name="Nelson D.R."/>
            <person name="Obara M."/>
            <person name="Oguri Y."/>
            <person name="Olmstead R.G."/>
            <person name="Onodera N."/>
            <person name="Petersen B.L."/>
            <person name="Pils B."/>
            <person name="Prigge M."/>
            <person name="Rensing S.A."/>
            <person name="Riano-Pachon D.M."/>
            <person name="Roberts A.W."/>
            <person name="Sato Y."/>
            <person name="Scheller H.V."/>
            <person name="Schulz B."/>
            <person name="Schulz C."/>
            <person name="Shakirov E.V."/>
            <person name="Shibagaki N."/>
            <person name="Shinohara N."/>
            <person name="Shippen D.E."/>
            <person name="Soerensen I."/>
            <person name="Sotooka R."/>
            <person name="Sugimoto N."/>
            <person name="Sugita M."/>
            <person name="Sumikawa N."/>
            <person name="Tanurdzic M."/>
            <person name="Theissen G."/>
            <person name="Ulvskov P."/>
            <person name="Wakazuki S."/>
            <person name="Weng J.K."/>
            <person name="Willats W.W."/>
            <person name="Wipf D."/>
            <person name="Wolf P.G."/>
            <person name="Yang L."/>
            <person name="Zimmer A.D."/>
            <person name="Zhu Q."/>
            <person name="Mitros T."/>
            <person name="Hellsten U."/>
            <person name="Loque D."/>
            <person name="Otillar R."/>
            <person name="Salamov A."/>
            <person name="Schmutz J."/>
            <person name="Shapiro H."/>
            <person name="Lindquist E."/>
            <person name="Lucas S."/>
            <person name="Rokhsar D."/>
            <person name="Grigoriev I.V."/>
        </authorList>
    </citation>
    <scope>NUCLEOTIDE SEQUENCE [LARGE SCALE GENOMIC DNA]</scope>
</reference>
<comment type="catalytic activity">
    <reaction evidence="11">
        <text>protochlorophyllide a + NADP(+) = 3,8-divinyl protochlorophyllide a + NADPH + H(+)</text>
        <dbReference type="Rhea" id="RHEA:48884"/>
        <dbReference type="ChEBI" id="CHEBI:15378"/>
        <dbReference type="ChEBI" id="CHEBI:57783"/>
        <dbReference type="ChEBI" id="CHEBI:58349"/>
        <dbReference type="ChEBI" id="CHEBI:58632"/>
        <dbReference type="ChEBI" id="CHEBI:83350"/>
        <dbReference type="EC" id="1.3.1.75"/>
    </reaction>
</comment>
<evidence type="ECO:0000256" key="3">
    <source>
        <dbReference type="ARBA" id="ARBA00022528"/>
    </source>
</evidence>
<dbReference type="OMA" id="ASFIVDC"/>
<evidence type="ECO:0000259" key="12">
    <source>
        <dbReference type="Pfam" id="PF13460"/>
    </source>
</evidence>
<feature type="non-terminal residue" evidence="13">
    <location>
        <position position="338"/>
    </location>
</feature>
<comment type="subcellular location">
    <subcellularLocation>
        <location evidence="1">Plastid</location>
        <location evidence="1">Chloroplast</location>
    </subcellularLocation>
</comment>
<dbReference type="PANTHER" id="PTHR47378">
    <property type="entry name" value="DIVINYL CHLOROPHYLLIDE A 8-VINYL-REDUCTASE, CHLOROPLASTIC"/>
    <property type="match status" value="1"/>
</dbReference>
<evidence type="ECO:0000256" key="2">
    <source>
        <dbReference type="ARBA" id="ARBA00005173"/>
    </source>
</evidence>
<feature type="domain" description="NAD(P)-binding" evidence="12">
    <location>
        <begin position="15"/>
        <end position="213"/>
    </location>
</feature>
<dbReference type="GO" id="GO:0009507">
    <property type="term" value="C:chloroplast"/>
    <property type="evidence" value="ECO:0000318"/>
    <property type="project" value="GO_Central"/>
</dbReference>
<evidence type="ECO:0000313" key="13">
    <source>
        <dbReference type="EMBL" id="EFJ22591.1"/>
    </source>
</evidence>
<dbReference type="InterPro" id="IPR044201">
    <property type="entry name" value="DVR-like"/>
</dbReference>
<dbReference type="EMBL" id="GL377595">
    <property type="protein sequence ID" value="EFJ22591.1"/>
    <property type="molecule type" value="Genomic_DNA"/>
</dbReference>
<protein>
    <recommendedName>
        <fullName evidence="10">Divinyl chlorophyllide a 8-vinyl-reductase, chloroplastic</fullName>
        <ecNumber evidence="9">1.3.1.75</ecNumber>
    </recommendedName>
</protein>
<evidence type="ECO:0000256" key="4">
    <source>
        <dbReference type="ARBA" id="ARBA00022640"/>
    </source>
</evidence>
<evidence type="ECO:0000256" key="1">
    <source>
        <dbReference type="ARBA" id="ARBA00004229"/>
    </source>
</evidence>
<dbReference type="Gramene" id="EFJ22591">
    <property type="protein sequence ID" value="EFJ22591"/>
    <property type="gene ID" value="SELMODRAFT_55147"/>
</dbReference>
<dbReference type="eggNOG" id="KOG1203">
    <property type="taxonomic scope" value="Eukaryota"/>
</dbReference>
<dbReference type="InParanoid" id="D8RZC9"/>
<dbReference type="STRING" id="88036.D8RZC9"/>
<dbReference type="Pfam" id="PF13460">
    <property type="entry name" value="NAD_binding_10"/>
    <property type="match status" value="1"/>
</dbReference>
<dbReference type="EC" id="1.3.1.75" evidence="9"/>
<dbReference type="CDD" id="cd05243">
    <property type="entry name" value="SDR_a5"/>
    <property type="match status" value="1"/>
</dbReference>
<dbReference type="HOGENOM" id="CLU_043999_0_0_1"/>
<sequence length="338" mass="36172">YGGKPAEEVSVMVTGSTGYIGRFVVKELLNRGYKVVAVARQGSNANPSVEEEKSASGSLECVTGDVTNKESLEKSLISQGIGKIDVVVCCLASRSGGVADSWNIDYQASRNSFDVGLELGASHLVLLSAICVQKPLLHFQRAKLKLEAEIQGLPSNPTWSIVRPTAFFKSLAGQVDIVKAGGPFVVFGDGRLCSCKPISESDLASFICDCISDESKHQKLLPIGGPGRAYTPLEQGDLLFEITGKSRRFVKVPIQIMDFAIGLLDSIAGFFPDNAGLQDAAEYAKIGRYYAAESMLVLDPDTGCYDADATPSYGSDTLEAFFQRVVMEGMAGQELGEQ</sequence>
<dbReference type="GO" id="GO:0033728">
    <property type="term" value="F:3,8-divinyl protochlorophyllide a 8-vinyl-reductase (NADPH) activity"/>
    <property type="evidence" value="ECO:0000318"/>
    <property type="project" value="GO_Central"/>
</dbReference>
<name>D8RZC9_SELML</name>
<dbReference type="UniPathway" id="UPA00668"/>
<keyword evidence="7" id="KW-0560">Oxidoreductase</keyword>
<accession>D8RZC9</accession>
<dbReference type="InterPro" id="IPR036291">
    <property type="entry name" value="NAD(P)-bd_dom_sf"/>
</dbReference>
<keyword evidence="3" id="KW-0150">Chloroplast</keyword>
<dbReference type="GO" id="GO:0015995">
    <property type="term" value="P:chlorophyll biosynthetic process"/>
    <property type="evidence" value="ECO:0000318"/>
    <property type="project" value="GO_Central"/>
</dbReference>
<dbReference type="KEGG" id="smo:SELMODRAFT_55147"/>
<evidence type="ECO:0000256" key="7">
    <source>
        <dbReference type="ARBA" id="ARBA00023002"/>
    </source>
</evidence>
<keyword evidence="8" id="KW-0149">Chlorophyll biosynthesis</keyword>
<evidence type="ECO:0000256" key="10">
    <source>
        <dbReference type="ARBA" id="ARBA00024089"/>
    </source>
</evidence>
<dbReference type="Gene3D" id="3.40.50.720">
    <property type="entry name" value="NAD(P)-binding Rossmann-like Domain"/>
    <property type="match status" value="1"/>
</dbReference>
<gene>
    <name evidence="13" type="ORF">SELMODRAFT_55147</name>
</gene>
<dbReference type="SUPFAM" id="SSF51735">
    <property type="entry name" value="NAD(P)-binding Rossmann-fold domains"/>
    <property type="match status" value="1"/>
</dbReference>
<dbReference type="PANTHER" id="PTHR47378:SF1">
    <property type="entry name" value="DIVINYL CHLOROPHYLLIDE A 8-VINYL-REDUCTASE, CHLOROPLASTIC"/>
    <property type="match status" value="1"/>
</dbReference>
<proteinExistence type="predicted"/>
<dbReference type="FunCoup" id="D8RZC9">
    <property type="interactions" value="1163"/>
</dbReference>
<evidence type="ECO:0000256" key="6">
    <source>
        <dbReference type="ARBA" id="ARBA00022946"/>
    </source>
</evidence>
<feature type="non-terminal residue" evidence="13">
    <location>
        <position position="1"/>
    </location>
</feature>
<keyword evidence="4" id="KW-0934">Plastid</keyword>
<evidence type="ECO:0000256" key="9">
    <source>
        <dbReference type="ARBA" id="ARBA00024059"/>
    </source>
</evidence>
<dbReference type="AlphaFoldDB" id="D8RZC9"/>
<keyword evidence="14" id="KW-1185">Reference proteome</keyword>